<name>A0A1Y0T2M7_9CAUD</name>
<keyword evidence="9" id="KW-1185">Reference proteome</keyword>
<keyword evidence="5" id="KW-0624">Polysaccharide degradation</keyword>
<dbReference type="InterPro" id="IPR056928">
    <property type="entry name" value="Gp77-like"/>
</dbReference>
<evidence type="ECO:0000256" key="3">
    <source>
        <dbReference type="ARBA" id="ARBA00023277"/>
    </source>
</evidence>
<evidence type="ECO:0000259" key="7">
    <source>
        <dbReference type="Pfam" id="PF00150"/>
    </source>
</evidence>
<dbReference type="Pfam" id="PF00150">
    <property type="entry name" value="Cellulase"/>
    <property type="match status" value="1"/>
</dbReference>
<dbReference type="EMBL" id="MF042361">
    <property type="protein sequence ID" value="ARV77117.1"/>
    <property type="molecule type" value="Genomic_DNA"/>
</dbReference>
<dbReference type="Gene3D" id="3.20.20.80">
    <property type="entry name" value="Glycosidases"/>
    <property type="match status" value="1"/>
</dbReference>
<proteinExistence type="predicted"/>
<evidence type="ECO:0000256" key="1">
    <source>
        <dbReference type="ARBA" id="ARBA00022801"/>
    </source>
</evidence>
<dbReference type="InterPro" id="IPR013783">
    <property type="entry name" value="Ig-like_fold"/>
</dbReference>
<dbReference type="NCBIfam" id="NF012200">
    <property type="entry name" value="choice_anch_D"/>
    <property type="match status" value="3"/>
</dbReference>
<evidence type="ECO:0000313" key="8">
    <source>
        <dbReference type="EMBL" id="ARV77117.1"/>
    </source>
</evidence>
<dbReference type="InterPro" id="IPR017853">
    <property type="entry name" value="GH"/>
</dbReference>
<dbReference type="Gene3D" id="2.60.40.10">
    <property type="entry name" value="Immunoglobulins"/>
    <property type="match status" value="3"/>
</dbReference>
<evidence type="ECO:0000313" key="9">
    <source>
        <dbReference type="Proteomes" id="UP000221845"/>
    </source>
</evidence>
<reference evidence="8 9" key="1">
    <citation type="submission" date="2017-05" db="EMBL/GenBank/DDBJ databases">
        <authorList>
            <person name="Song R."/>
            <person name="Chenine A.L."/>
            <person name="Ruprecht R.M."/>
        </authorList>
    </citation>
    <scope>NUCLEOTIDE SEQUENCE [LARGE SCALE GENOMIC DNA]</scope>
</reference>
<dbReference type="Pfam" id="PF23148">
    <property type="entry name" value="Gp77"/>
    <property type="match status" value="1"/>
</dbReference>
<sequence>MRDFDPDPTTSKPVDGAGFERLSPGKRVTDKGPGLAQLVHKRADRHAMMTLDYSAWLRDGETVTGCRAYADPEGLPIPVLQYSNTLVNVTFGESPAGQQFMVKLAILTSTDRVRRVSVAVRSETDAFIDNLRYSELSPLPIILPPQASIFPTDVYFDPDAGSTPVQPEQKRAELSVSLSSLQFPDTAVGMQSNDQSITLSSTGNDTLNIQGISVTGQFVLRGVYPPSLAPGASVSISVAFKPESEGGRVGNVRILTNALDSPANITLSGTALPEGSGNTPQIRVTPARLAFGEVVNGTVGTYKDLEIANPGSGMLRISNIGLTGPFLRDGTVENVPAGESRILKVAFAPEALGEVAGTLSINSNAAPATVQVGMTGTGIVVPAKPAFAVASPSPLQFPQQLVGATRTLELTIANTGESDLESLTVASNVAQITIGTLPLSIVAGTSIKVQVTYTASAEGSHTGAITINGIAANTPLTVPVSGRSVEPTTITWLTAHGRQLKDAEGKVTRLRSCNWYGTESIRLPAGLWSKPYKSITVAGELKEGVLDTIAGMGFNSIRLPICQDVTFPGHKPNTSGIGWDTTFVNPQLNPDLFVPGEDPFASPQPVLTAIEIMDKIIGHCRELGMRVVLDMHCAAPNTDNITGLAGKWYTTAAPGDPGETAGAEGEPRNEQQMLDAWAFLAERYKDDPVVCGFDLANEPFNSSWDNDPITGIAAFYERCATVIQAINPRALIICEGIGNQVKNDTVGTWWGGNLSFAKDRPVAIPVQNKLVYSPHEYGSYQAGTFSQPWFQDPTFPANMPALWRKQWGGIAEDDIAPLWIGEFGASLRAKGTYTLAFVELDKKWLKTLCTYCDLYDINFAYWSINPPGEPTGILEMEAGVWGDPMPEKVAELAQFLHPTEDDSAFVVTEAGIYVIAENGEQIIVEG</sequence>
<gene>
    <name evidence="8" type="ORF">SKUL_18</name>
</gene>
<dbReference type="GO" id="GO:0004553">
    <property type="term" value="F:hydrolase activity, hydrolyzing O-glycosyl compounds"/>
    <property type="evidence" value="ECO:0007669"/>
    <property type="project" value="InterPro"/>
</dbReference>
<keyword evidence="1" id="KW-0378">Hydrolase</keyword>
<dbReference type="SUPFAM" id="SSF51445">
    <property type="entry name" value="(Trans)glycosidases"/>
    <property type="match status" value="1"/>
</dbReference>
<evidence type="ECO:0000256" key="4">
    <source>
        <dbReference type="ARBA" id="ARBA00023295"/>
    </source>
</evidence>
<accession>A0A1Y0T2M7</accession>
<keyword evidence="4" id="KW-0326">Glycosidase</keyword>
<dbReference type="GO" id="GO:0030245">
    <property type="term" value="P:cellulose catabolic process"/>
    <property type="evidence" value="ECO:0007669"/>
    <property type="project" value="UniProtKB-KW"/>
</dbReference>
<evidence type="ECO:0000256" key="5">
    <source>
        <dbReference type="ARBA" id="ARBA00023326"/>
    </source>
</evidence>
<evidence type="ECO:0000256" key="6">
    <source>
        <dbReference type="SAM" id="MobiDB-lite"/>
    </source>
</evidence>
<protein>
    <recommendedName>
        <fullName evidence="7">Glycoside hydrolase family 5 domain-containing protein</fullName>
    </recommendedName>
</protein>
<feature type="domain" description="Glycoside hydrolase family 5" evidence="7">
    <location>
        <begin position="514"/>
        <end position="866"/>
    </location>
</feature>
<dbReference type="PANTHER" id="PTHR35923:SF2">
    <property type="entry name" value="ENDOGLUCANASE"/>
    <property type="match status" value="1"/>
</dbReference>
<dbReference type="Proteomes" id="UP000221845">
    <property type="component" value="Segment"/>
</dbReference>
<dbReference type="InterPro" id="IPR001547">
    <property type="entry name" value="Glyco_hydro_5"/>
</dbReference>
<keyword evidence="3" id="KW-0119">Carbohydrate metabolism</keyword>
<organism evidence="8 9">
    <name type="scientific">Pseudomonas phage Skulduggery</name>
    <dbReference type="NCBI Taxonomy" id="2006671"/>
    <lineage>
        <taxon>Viruses</taxon>
        <taxon>Duplodnaviria</taxon>
        <taxon>Heunggongvirae</taxon>
        <taxon>Uroviricota</taxon>
        <taxon>Caudoviricetes</taxon>
        <taxon>Skulduggeryvirus</taxon>
        <taxon>Skulduggeryvirus skulduggery</taxon>
    </lineage>
</organism>
<dbReference type="PANTHER" id="PTHR35923">
    <property type="entry name" value="MAJOR EXTRACELLULAR ENDOGLUCANASE"/>
    <property type="match status" value="1"/>
</dbReference>
<feature type="region of interest" description="Disordered" evidence="6">
    <location>
        <begin position="1"/>
        <end position="32"/>
    </location>
</feature>
<evidence type="ECO:0000256" key="2">
    <source>
        <dbReference type="ARBA" id="ARBA00023001"/>
    </source>
</evidence>
<keyword evidence="2" id="KW-0136">Cellulose degradation</keyword>